<dbReference type="GO" id="GO:0016740">
    <property type="term" value="F:transferase activity"/>
    <property type="evidence" value="ECO:0007669"/>
    <property type="project" value="UniProtKB-KW"/>
</dbReference>
<organism evidence="2 3">
    <name type="scientific">Isoptericola hypogeus</name>
    <dbReference type="NCBI Taxonomy" id="300179"/>
    <lineage>
        <taxon>Bacteria</taxon>
        <taxon>Bacillati</taxon>
        <taxon>Actinomycetota</taxon>
        <taxon>Actinomycetes</taxon>
        <taxon>Micrococcales</taxon>
        <taxon>Promicromonosporaceae</taxon>
        <taxon>Isoptericola</taxon>
    </lineage>
</organism>
<proteinExistence type="predicted"/>
<reference evidence="3" key="1">
    <citation type="journal article" date="2019" name="Int. J. Syst. Evol. Microbiol.">
        <title>The Global Catalogue of Microorganisms (GCM) 10K type strain sequencing project: providing services to taxonomists for standard genome sequencing and annotation.</title>
        <authorList>
            <consortium name="The Broad Institute Genomics Platform"/>
            <consortium name="The Broad Institute Genome Sequencing Center for Infectious Disease"/>
            <person name="Wu L."/>
            <person name="Ma J."/>
        </authorList>
    </citation>
    <scope>NUCLEOTIDE SEQUENCE [LARGE SCALE GENOMIC DNA]</scope>
    <source>
        <strain evidence="3">JCM 15589</strain>
    </source>
</reference>
<feature type="domain" description="Polysaccharide pyruvyl transferase" evidence="1">
    <location>
        <begin position="125"/>
        <end position="196"/>
    </location>
</feature>
<dbReference type="RefSeq" id="WP_344245005.1">
    <property type="nucleotide sequence ID" value="NZ_BAAAPM010000002.1"/>
</dbReference>
<keyword evidence="3" id="KW-1185">Reference proteome</keyword>
<evidence type="ECO:0000313" key="2">
    <source>
        <dbReference type="EMBL" id="GAA1710357.1"/>
    </source>
</evidence>
<keyword evidence="2" id="KW-0808">Transferase</keyword>
<dbReference type="EMBL" id="BAAAPM010000002">
    <property type="protein sequence ID" value="GAA1710357.1"/>
    <property type="molecule type" value="Genomic_DNA"/>
</dbReference>
<evidence type="ECO:0000313" key="3">
    <source>
        <dbReference type="Proteomes" id="UP001501138"/>
    </source>
</evidence>
<sequence length="267" mass="29463">MKPIRLWWWRWQYPKELNFGDEVTAPLLERITGRPVQHSEPGRADLVGAGSVLVGLLKGNPPSFPAVWGSGFMRPYPGELRDDLRVHAVRGRLSAGHFPDESRERIALGDPGLLAHLLVDGPVRKRYAVGVVPHYKDKADPAVRAMRGLSDRVRFIDVAWTPEEVAREIAACEVVVSSSLHGMIFADALGVPNAHLRLSESVGGAKHGLYKYQDYFSAFDDRRHDPWSADDVAGLSADGLVARVQERFQPPGGLDALQQGLLRSIPV</sequence>
<dbReference type="Proteomes" id="UP001501138">
    <property type="component" value="Unassembled WGS sequence"/>
</dbReference>
<dbReference type="InterPro" id="IPR007345">
    <property type="entry name" value="Polysacch_pyruvyl_Trfase"/>
</dbReference>
<accession>A0ABP4UR67</accession>
<protein>
    <submittedName>
        <fullName evidence="2">Polysaccharide pyruvyl transferase family protein</fullName>
    </submittedName>
</protein>
<gene>
    <name evidence="2" type="ORF">GCM10009809_03370</name>
</gene>
<evidence type="ECO:0000259" key="1">
    <source>
        <dbReference type="Pfam" id="PF04230"/>
    </source>
</evidence>
<name>A0ABP4UR67_9MICO</name>
<comment type="caution">
    <text evidence="2">The sequence shown here is derived from an EMBL/GenBank/DDBJ whole genome shotgun (WGS) entry which is preliminary data.</text>
</comment>
<dbReference type="Pfam" id="PF04230">
    <property type="entry name" value="PS_pyruv_trans"/>
    <property type="match status" value="1"/>
</dbReference>